<dbReference type="InterPro" id="IPR016222">
    <property type="entry name" value="G3P_O-acylTrfase_chlp"/>
</dbReference>
<dbReference type="AlphaFoldDB" id="A0A2P5EIS2"/>
<dbReference type="PANTHER" id="PTHR35695">
    <property type="entry name" value="GLYCEROL-3-PHOSPHATE ACYLTRANSFERASE, CHLOROPLASTIC"/>
    <property type="match status" value="1"/>
</dbReference>
<dbReference type="SUPFAM" id="SSF69593">
    <property type="entry name" value="Glycerol-3-phosphate (1)-acyltransferase"/>
    <property type="match status" value="1"/>
</dbReference>
<dbReference type="Gene3D" id="3.40.1130.10">
    <property type="entry name" value="Glycerol-3-phosphate (1)-acyltransferase"/>
    <property type="match status" value="1"/>
</dbReference>
<dbReference type="PANTHER" id="PTHR35695:SF1">
    <property type="entry name" value="GLYCEROL-3-PHOSPHATE ACYLTRANSFERASE, CHLOROPLASTIC"/>
    <property type="match status" value="1"/>
</dbReference>
<reference evidence="2" key="1">
    <citation type="submission" date="2016-06" db="EMBL/GenBank/DDBJ databases">
        <title>Parallel loss of symbiosis genes in relatives of nitrogen-fixing non-legume Parasponia.</title>
        <authorList>
            <person name="Van Velzen R."/>
            <person name="Holmer R."/>
            <person name="Bu F."/>
            <person name="Rutten L."/>
            <person name="Van Zeijl A."/>
            <person name="Liu W."/>
            <person name="Santuari L."/>
            <person name="Cao Q."/>
            <person name="Sharma T."/>
            <person name="Shen D."/>
            <person name="Roswanjaya Y."/>
            <person name="Wardhani T."/>
            <person name="Kalhor M.S."/>
            <person name="Jansen J."/>
            <person name="Van den Hoogen J."/>
            <person name="Gungor B."/>
            <person name="Hartog M."/>
            <person name="Hontelez J."/>
            <person name="Verver J."/>
            <person name="Yang W.-C."/>
            <person name="Schijlen E."/>
            <person name="Repin R."/>
            <person name="Schilthuizen M."/>
            <person name="Schranz E."/>
            <person name="Heidstra R."/>
            <person name="Miyata K."/>
            <person name="Fedorova E."/>
            <person name="Kohlen W."/>
            <person name="Bisseling T."/>
            <person name="Smit S."/>
            <person name="Geurts R."/>
        </authorList>
    </citation>
    <scope>NUCLEOTIDE SEQUENCE [LARGE SCALE GENOMIC DNA]</scope>
    <source>
        <strain evidence="2">cv. RG33-2</strain>
    </source>
</reference>
<gene>
    <name evidence="1" type="ORF">TorRG33x02_188340</name>
</gene>
<protein>
    <submittedName>
        <fullName evidence="1">Uncharacterized protein</fullName>
    </submittedName>
</protein>
<evidence type="ECO:0000313" key="2">
    <source>
        <dbReference type="Proteomes" id="UP000237000"/>
    </source>
</evidence>
<evidence type="ECO:0000313" key="1">
    <source>
        <dbReference type="EMBL" id="PON85424.1"/>
    </source>
</evidence>
<dbReference type="GO" id="GO:0009570">
    <property type="term" value="C:chloroplast stroma"/>
    <property type="evidence" value="ECO:0007669"/>
    <property type="project" value="TreeGrafter"/>
</dbReference>
<comment type="caution">
    <text evidence="1">The sequence shown here is derived from an EMBL/GenBank/DDBJ whole genome shotgun (WGS) entry which is preliminary data.</text>
</comment>
<dbReference type="EMBL" id="JXTC01000148">
    <property type="protein sequence ID" value="PON85424.1"/>
    <property type="molecule type" value="Genomic_DNA"/>
</dbReference>
<dbReference type="STRING" id="63057.A0A2P5EIS2"/>
<dbReference type="InParanoid" id="A0A2P5EIS2"/>
<dbReference type="GO" id="GO:0004366">
    <property type="term" value="F:glycerol-3-phosphate O-acyltransferase activity"/>
    <property type="evidence" value="ECO:0007669"/>
    <property type="project" value="InterPro"/>
</dbReference>
<accession>A0A2P5EIS2</accession>
<organism evidence="1 2">
    <name type="scientific">Trema orientale</name>
    <name type="common">Charcoal tree</name>
    <name type="synonym">Celtis orientalis</name>
    <dbReference type="NCBI Taxonomy" id="63057"/>
    <lineage>
        <taxon>Eukaryota</taxon>
        <taxon>Viridiplantae</taxon>
        <taxon>Streptophyta</taxon>
        <taxon>Embryophyta</taxon>
        <taxon>Tracheophyta</taxon>
        <taxon>Spermatophyta</taxon>
        <taxon>Magnoliopsida</taxon>
        <taxon>eudicotyledons</taxon>
        <taxon>Gunneridae</taxon>
        <taxon>Pentapetalae</taxon>
        <taxon>rosids</taxon>
        <taxon>fabids</taxon>
        <taxon>Rosales</taxon>
        <taxon>Cannabaceae</taxon>
        <taxon>Trema</taxon>
    </lineage>
</organism>
<keyword evidence="2" id="KW-1185">Reference proteome</keyword>
<name>A0A2P5EIS2_TREOI</name>
<dbReference type="GO" id="GO:0006655">
    <property type="term" value="P:phosphatidylglycerol biosynthetic process"/>
    <property type="evidence" value="ECO:0007669"/>
    <property type="project" value="TreeGrafter"/>
</dbReference>
<dbReference type="Proteomes" id="UP000237000">
    <property type="component" value="Unassembled WGS sequence"/>
</dbReference>
<dbReference type="OrthoDB" id="524544at2759"/>
<proteinExistence type="predicted"/>
<sequence>MGERVDLKLYGLLLVVAGTDQILLPENVDNMRRLVEHSGAPGHIYPLALLCHDIMPPPPQVEKEIGEKRIISYYGVGLSVAPAVSFLKIAASSENYEEAREAYTEALYNSITEQYNVLKSAVHGKQGLKASSPNVSLSQPWT</sequence>